<keyword evidence="4" id="KW-0812">Transmembrane</keyword>
<keyword evidence="4" id="KW-1133">Transmembrane helix</keyword>
<keyword evidence="6" id="KW-1185">Reference proteome</keyword>
<dbReference type="PANTHER" id="PTHR21013">
    <property type="entry name" value="ATP SYNTHASE MITOCHONDRIAL F1 COMPLEX ASSEMBLY FACTOR 2/ATP12 PROTEIN, MITOCHONDRIAL PRECURSOR"/>
    <property type="match status" value="1"/>
</dbReference>
<dbReference type="Gene3D" id="1.10.3580.10">
    <property type="entry name" value="ATP12 ATPase"/>
    <property type="match status" value="1"/>
</dbReference>
<protein>
    <submittedName>
        <fullName evidence="5">ATP12 family protein</fullName>
    </submittedName>
</protein>
<sequence>MRRFWTEVTIVPESGGFALRLDGKPMRLPASGALTIPHRPLADAMAAEWRDAPPVIGPADLPLTRLATAATSQIAPDPAPLSANLLAYGRTDLLCYRADAPDSLIALQHAQWQPWLDWAAERFAARLETTHGIVAITQPEEAIRALARVLATQDHWALAGLGVAVPALGSLILGLAAITGALSASAAHDLARLDEDWQERQWGTDAESTARRALVARDIASAVSFVNLTRA</sequence>
<dbReference type="EMBL" id="JAWXYB010000018">
    <property type="protein sequence ID" value="MDX5931405.1"/>
    <property type="molecule type" value="Genomic_DNA"/>
</dbReference>
<keyword evidence="2" id="KW-0809">Transit peptide</keyword>
<evidence type="ECO:0000313" key="6">
    <source>
        <dbReference type="Proteomes" id="UP001279553"/>
    </source>
</evidence>
<evidence type="ECO:0000256" key="2">
    <source>
        <dbReference type="ARBA" id="ARBA00022946"/>
    </source>
</evidence>
<reference evidence="5 6" key="1">
    <citation type="submission" date="2023-11" db="EMBL/GenBank/DDBJ databases">
        <title>MicrobeMod: A computational toolkit for identifying prokaryotic methylation and restriction-modification with nanopore sequencing.</title>
        <authorList>
            <person name="Crits-Christoph A."/>
            <person name="Kang S.C."/>
            <person name="Lee H."/>
            <person name="Ostrov N."/>
        </authorList>
    </citation>
    <scope>NUCLEOTIDE SEQUENCE [LARGE SCALE GENOMIC DNA]</scope>
    <source>
        <strain evidence="5 6">DSMZ 700</strain>
    </source>
</reference>
<feature type="transmembrane region" description="Helical" evidence="4">
    <location>
        <begin position="156"/>
        <end position="182"/>
    </location>
</feature>
<proteinExistence type="inferred from homology"/>
<evidence type="ECO:0000256" key="1">
    <source>
        <dbReference type="ARBA" id="ARBA00008231"/>
    </source>
</evidence>
<comment type="similarity">
    <text evidence="1">Belongs to the ATP12 family.</text>
</comment>
<accession>A0AAW9DQX6</accession>
<dbReference type="Gene3D" id="3.30.2180.10">
    <property type="entry name" value="ATP12-like"/>
    <property type="match status" value="1"/>
</dbReference>
<dbReference type="RefSeq" id="WP_319614319.1">
    <property type="nucleotide sequence ID" value="NZ_JAWXYB010000018.1"/>
</dbReference>
<dbReference type="GO" id="GO:0043461">
    <property type="term" value="P:proton-transporting ATP synthase complex assembly"/>
    <property type="evidence" value="ECO:0007669"/>
    <property type="project" value="InterPro"/>
</dbReference>
<dbReference type="Proteomes" id="UP001279553">
    <property type="component" value="Unassembled WGS sequence"/>
</dbReference>
<comment type="caution">
    <text evidence="5">The sequence shown here is derived from an EMBL/GenBank/DDBJ whole genome shotgun (WGS) entry which is preliminary data.</text>
</comment>
<evidence type="ECO:0000313" key="5">
    <source>
        <dbReference type="EMBL" id="MDX5931405.1"/>
    </source>
</evidence>
<dbReference type="SUPFAM" id="SSF160909">
    <property type="entry name" value="ATP12-like"/>
    <property type="match status" value="1"/>
</dbReference>
<keyword evidence="3" id="KW-0143">Chaperone</keyword>
<dbReference type="PANTHER" id="PTHR21013:SF10">
    <property type="entry name" value="ATP SYNTHASE MITOCHONDRIAL F1 COMPLEX ASSEMBLY FACTOR 2"/>
    <property type="match status" value="1"/>
</dbReference>
<name>A0AAW9DQX6_ACIAO</name>
<organism evidence="5 6">
    <name type="scientific">Acidiphilium acidophilum</name>
    <name type="common">Thiobacillus acidophilus</name>
    <dbReference type="NCBI Taxonomy" id="76588"/>
    <lineage>
        <taxon>Bacteria</taxon>
        <taxon>Pseudomonadati</taxon>
        <taxon>Pseudomonadota</taxon>
        <taxon>Alphaproteobacteria</taxon>
        <taxon>Acetobacterales</taxon>
        <taxon>Acidocellaceae</taxon>
        <taxon>Acidiphilium</taxon>
    </lineage>
</organism>
<dbReference type="InterPro" id="IPR011419">
    <property type="entry name" value="ATP12_ATP_synth-F1-assembly"/>
</dbReference>
<dbReference type="InterPro" id="IPR023335">
    <property type="entry name" value="ATP12_ortho_dom_sf"/>
</dbReference>
<dbReference type="AlphaFoldDB" id="A0AAW9DQX6"/>
<dbReference type="InterPro" id="IPR042272">
    <property type="entry name" value="ATP12_ATP_synth-F1-assembly_N"/>
</dbReference>
<gene>
    <name evidence="5" type="ORF">SIL87_11560</name>
</gene>
<evidence type="ECO:0000256" key="3">
    <source>
        <dbReference type="ARBA" id="ARBA00023186"/>
    </source>
</evidence>
<keyword evidence="4" id="KW-0472">Membrane</keyword>
<evidence type="ECO:0000256" key="4">
    <source>
        <dbReference type="SAM" id="Phobius"/>
    </source>
</evidence>
<dbReference type="Pfam" id="PF07542">
    <property type="entry name" value="ATP12"/>
    <property type="match status" value="1"/>
</dbReference>